<evidence type="ECO:0000313" key="1">
    <source>
        <dbReference type="EMBL" id="KNX40896.1"/>
    </source>
</evidence>
<organism evidence="1 3">
    <name type="scientific">Roseovarius tolerans</name>
    <dbReference type="NCBI Taxonomy" id="74031"/>
    <lineage>
        <taxon>Bacteria</taxon>
        <taxon>Pseudomonadati</taxon>
        <taxon>Pseudomonadota</taxon>
        <taxon>Alphaproteobacteria</taxon>
        <taxon>Rhodobacterales</taxon>
        <taxon>Roseobacteraceae</taxon>
        <taxon>Roseovarius</taxon>
    </lineage>
</organism>
<dbReference type="OrthoDB" id="6705417at2"/>
<dbReference type="STRING" id="74031.SAMN04488077_10160"/>
<keyword evidence="3" id="KW-1185">Reference proteome</keyword>
<evidence type="ECO:0000313" key="3">
    <source>
        <dbReference type="Proteomes" id="UP000037046"/>
    </source>
</evidence>
<name>A0A0L6CT50_9RHOB</name>
<reference evidence="2 4" key="3">
    <citation type="submission" date="2016-10" db="EMBL/GenBank/DDBJ databases">
        <authorList>
            <person name="de Groot N.N."/>
        </authorList>
    </citation>
    <scope>NUCLEOTIDE SEQUENCE [LARGE SCALE GENOMIC DNA]</scope>
    <source>
        <strain evidence="2 4">DSM 11457</strain>
    </source>
</reference>
<reference evidence="3" key="1">
    <citation type="submission" date="2015-07" db="EMBL/GenBank/DDBJ databases">
        <title>Draft Genome Sequence of Roseovarius tolerans EL-164, a producer of N-Acylated Alanine Methyl Esters (NAMEs).</title>
        <authorList>
            <person name="Voget S."/>
            <person name="Bruns H."/>
            <person name="Wagner-Doebler I."/>
            <person name="Schulz S."/>
            <person name="Daniel R."/>
        </authorList>
    </citation>
    <scope>NUCLEOTIDE SEQUENCE [LARGE SCALE GENOMIC DNA]</scope>
    <source>
        <strain evidence="3">EL-164</strain>
    </source>
</reference>
<sequence length="122" mass="12632">MAQDFYEFDSEAVDAALDAARRTHSGNEKLQNLTAQSGLPMVGAHIAVAAQCIAVTISNNQVCLTLPLGLGKHCLHLPVHIPNGTAAQACLTICTHFGIPTGVKVSVVVAGSTVFSQTFGAC</sequence>
<evidence type="ECO:0000313" key="2">
    <source>
        <dbReference type="EMBL" id="SEL93102.1"/>
    </source>
</evidence>
<reference evidence="1" key="2">
    <citation type="submission" date="2015-07" db="EMBL/GenBank/DDBJ databases">
        <title>MeaNS - Measles Nucleotide Surveillance Program.</title>
        <authorList>
            <person name="Tran T."/>
            <person name="Druce J."/>
        </authorList>
    </citation>
    <scope>NUCLEOTIDE SEQUENCE</scope>
    <source>
        <strain evidence="1">EL-164</strain>
    </source>
</reference>
<gene>
    <name evidence="1" type="ORF">ROTO_25840</name>
    <name evidence="2" type="ORF">SAMN04488077_10160</name>
</gene>
<dbReference type="Proteomes" id="UP000182160">
    <property type="component" value="Unassembled WGS sequence"/>
</dbReference>
<dbReference type="RefSeq" id="WP_050663443.1">
    <property type="nucleotide sequence ID" value="NZ_CP118494.1"/>
</dbReference>
<dbReference type="AlphaFoldDB" id="A0A0L6CT50"/>
<dbReference type="EMBL" id="LGVV01000037">
    <property type="protein sequence ID" value="KNX40896.1"/>
    <property type="molecule type" value="Genomic_DNA"/>
</dbReference>
<protein>
    <submittedName>
        <fullName evidence="1">Uncharacterized protein</fullName>
    </submittedName>
</protein>
<accession>A0A0L6CT50</accession>
<evidence type="ECO:0000313" key="4">
    <source>
        <dbReference type="Proteomes" id="UP000182160"/>
    </source>
</evidence>
<proteinExistence type="predicted"/>
<dbReference type="EMBL" id="FOBO01000001">
    <property type="protein sequence ID" value="SEL93102.1"/>
    <property type="molecule type" value="Genomic_DNA"/>
</dbReference>
<dbReference type="Proteomes" id="UP000037046">
    <property type="component" value="Unassembled WGS sequence"/>
</dbReference>
<dbReference type="PATRIC" id="fig|74031.6.peg.2636"/>